<keyword evidence="9" id="KW-1185">Reference proteome</keyword>
<dbReference type="Pfam" id="PF00528">
    <property type="entry name" value="BPD_transp_1"/>
    <property type="match status" value="1"/>
</dbReference>
<sequence length="211" mass="22753">MMKWVPKHLDRLFEALLEHLYLVFSSVGIALVISLIVGIWAARRPRSFAVIIIFTGILFAVPSLALFALLIPIMGIGAAPAITGLAAYSLMILIRNIGMGFQAIPRDILEAADGMGYGTARRIWEVELPLAMPYIVGGIRIAMVTVIGIATVAAYINAGGLGVIIFEGIDQRFPEKIIAGGLLTSFLALFADYCFASFEKLLRRRSGGKAA</sequence>
<dbReference type="PROSITE" id="PS50928">
    <property type="entry name" value="ABC_TM1"/>
    <property type="match status" value="1"/>
</dbReference>
<proteinExistence type="inferred from homology"/>
<feature type="transmembrane region" description="Helical" evidence="6">
    <location>
        <begin position="48"/>
        <end position="70"/>
    </location>
</feature>
<geneLocation type="plasmid" evidence="9">
    <name>pRL12</name>
</geneLocation>
<keyword evidence="4 6" id="KW-1133">Transmembrane helix</keyword>
<dbReference type="InterPro" id="IPR051204">
    <property type="entry name" value="ABC_transp_perm/SBD"/>
</dbReference>
<evidence type="ECO:0000256" key="5">
    <source>
        <dbReference type="ARBA" id="ARBA00023136"/>
    </source>
</evidence>
<dbReference type="AlphaFoldDB" id="Q1M364"/>
<dbReference type="EnsemblBacteria" id="CAK12462">
    <property type="protein sequence ID" value="CAK12462"/>
    <property type="gene ID" value="pRL120753"/>
</dbReference>
<evidence type="ECO:0000313" key="8">
    <source>
        <dbReference type="EMBL" id="CAK12462.1"/>
    </source>
</evidence>
<gene>
    <name evidence="8" type="primary">qatW5</name>
    <name evidence="8" type="ordered locus">pRL120753</name>
</gene>
<feature type="transmembrane region" description="Helical" evidence="6">
    <location>
        <begin position="76"/>
        <end position="94"/>
    </location>
</feature>
<evidence type="ECO:0000259" key="7">
    <source>
        <dbReference type="PROSITE" id="PS50928"/>
    </source>
</evidence>
<protein>
    <submittedName>
        <fullName evidence="8">Permease component of ABC transporter</fullName>
    </submittedName>
</protein>
<keyword evidence="5 6" id="KW-0472">Membrane</keyword>
<dbReference type="PANTHER" id="PTHR30177">
    <property type="entry name" value="GLYCINE BETAINE/L-PROLINE TRANSPORT SYSTEM PERMEASE PROTEIN PROW"/>
    <property type="match status" value="1"/>
</dbReference>
<evidence type="ECO:0000313" key="9">
    <source>
        <dbReference type="Proteomes" id="UP000006575"/>
    </source>
</evidence>
<accession>Q1M364</accession>
<keyword evidence="3 6" id="KW-0812">Transmembrane</keyword>
<dbReference type="EMBL" id="AM236086">
    <property type="protein sequence ID" value="CAK12462.1"/>
    <property type="molecule type" value="Genomic_DNA"/>
</dbReference>
<name>Q1M364_RHIJ3</name>
<feature type="transmembrane region" description="Helical" evidence="6">
    <location>
        <begin position="177"/>
        <end position="196"/>
    </location>
</feature>
<dbReference type="PANTHER" id="PTHR30177:SF30">
    <property type="entry name" value="GLYCINE BETAINE UPTAKE SYSTEM PERMEASE PROTEIN YEHY"/>
    <property type="match status" value="1"/>
</dbReference>
<dbReference type="Proteomes" id="UP000006575">
    <property type="component" value="Plasmid pRL12"/>
</dbReference>
<feature type="transmembrane region" description="Helical" evidence="6">
    <location>
        <begin position="20"/>
        <end position="41"/>
    </location>
</feature>
<comment type="similarity">
    <text evidence="6">Belongs to the binding-protein-dependent transport system permease family.</text>
</comment>
<keyword evidence="2 6" id="KW-0813">Transport</keyword>
<dbReference type="KEGG" id="rle:pRL120753"/>
<organism evidence="8 9">
    <name type="scientific">Rhizobium johnstonii (strain DSM 114642 / LMG 32736 / 3841)</name>
    <name type="common">Rhizobium leguminosarum bv. viciae</name>
    <dbReference type="NCBI Taxonomy" id="216596"/>
    <lineage>
        <taxon>Bacteria</taxon>
        <taxon>Pseudomonadati</taxon>
        <taxon>Pseudomonadota</taxon>
        <taxon>Alphaproteobacteria</taxon>
        <taxon>Hyphomicrobiales</taxon>
        <taxon>Rhizobiaceae</taxon>
        <taxon>Rhizobium/Agrobacterium group</taxon>
        <taxon>Rhizobium</taxon>
        <taxon>Rhizobium johnstonii</taxon>
    </lineage>
</organism>
<dbReference type="InterPro" id="IPR035906">
    <property type="entry name" value="MetI-like_sf"/>
</dbReference>
<evidence type="ECO:0000256" key="6">
    <source>
        <dbReference type="RuleBase" id="RU363032"/>
    </source>
</evidence>
<dbReference type="CDD" id="cd06261">
    <property type="entry name" value="TM_PBP2"/>
    <property type="match status" value="1"/>
</dbReference>
<evidence type="ECO:0000256" key="2">
    <source>
        <dbReference type="ARBA" id="ARBA00022448"/>
    </source>
</evidence>
<evidence type="ECO:0000256" key="1">
    <source>
        <dbReference type="ARBA" id="ARBA00004651"/>
    </source>
</evidence>
<dbReference type="Gene3D" id="1.10.3720.10">
    <property type="entry name" value="MetI-like"/>
    <property type="match status" value="1"/>
</dbReference>
<dbReference type="SUPFAM" id="SSF161098">
    <property type="entry name" value="MetI-like"/>
    <property type="match status" value="1"/>
</dbReference>
<feature type="domain" description="ABC transmembrane type-1" evidence="7">
    <location>
        <begin position="16"/>
        <end position="195"/>
    </location>
</feature>
<dbReference type="GO" id="GO:0055085">
    <property type="term" value="P:transmembrane transport"/>
    <property type="evidence" value="ECO:0007669"/>
    <property type="project" value="InterPro"/>
</dbReference>
<dbReference type="GO" id="GO:0031460">
    <property type="term" value="P:glycine betaine transport"/>
    <property type="evidence" value="ECO:0007669"/>
    <property type="project" value="TreeGrafter"/>
</dbReference>
<dbReference type="eggNOG" id="COG1174">
    <property type="taxonomic scope" value="Bacteria"/>
</dbReference>
<feature type="transmembrane region" description="Helical" evidence="6">
    <location>
        <begin position="141"/>
        <end position="165"/>
    </location>
</feature>
<reference evidence="8 9" key="1">
    <citation type="journal article" date="2006" name="Genome Biol.">
        <title>The genome of Rhizobium leguminosarum has recognizable core and accessory components.</title>
        <authorList>
            <person name="Young J.W."/>
            <person name="Crossman L.C."/>
            <person name="Johnston A.W.B."/>
            <person name="Thomson N.R."/>
            <person name="Ghazoui Z.F."/>
            <person name="Hull K.H."/>
            <person name="Wexler M."/>
            <person name="Curson A.R.J."/>
            <person name="Todd J.D."/>
            <person name="Poole P.S."/>
            <person name="Mauchline T.H."/>
            <person name="East A.K."/>
            <person name="Quail M.A."/>
            <person name="Churcher C."/>
            <person name="Arrowsmith C."/>
            <person name="Cherevach A."/>
            <person name="Chillingworth T."/>
            <person name="Clarke K."/>
            <person name="Cronin A."/>
            <person name="Davis P."/>
            <person name="Fraser A."/>
            <person name="Hance Z."/>
            <person name="Hauser H."/>
            <person name="Jagels K."/>
            <person name="Moule S."/>
            <person name="Mungall K."/>
            <person name="Norbertczak H."/>
            <person name="Rabbinowitsch E."/>
            <person name="Sanders M."/>
            <person name="Simmonds M."/>
            <person name="Whitehead S."/>
            <person name="Parkhill J."/>
        </authorList>
    </citation>
    <scope>NUCLEOTIDE SEQUENCE [LARGE SCALE GENOMIC DNA]</scope>
    <source>
        <strain evidence="9">DSM 114642 / LMG 32736 / 3841</strain>
    </source>
</reference>
<dbReference type="InterPro" id="IPR000515">
    <property type="entry name" value="MetI-like"/>
</dbReference>
<dbReference type="GO" id="GO:0005886">
    <property type="term" value="C:plasma membrane"/>
    <property type="evidence" value="ECO:0007669"/>
    <property type="project" value="UniProtKB-SubCell"/>
</dbReference>
<dbReference type="HOGENOM" id="CLU_046113_7_2_5"/>
<evidence type="ECO:0000256" key="3">
    <source>
        <dbReference type="ARBA" id="ARBA00022692"/>
    </source>
</evidence>
<evidence type="ECO:0000256" key="4">
    <source>
        <dbReference type="ARBA" id="ARBA00022989"/>
    </source>
</evidence>
<comment type="subcellular location">
    <subcellularLocation>
        <location evidence="1 6">Cell membrane</location>
        <topology evidence="1 6">Multi-pass membrane protein</topology>
    </subcellularLocation>
</comment>